<dbReference type="RefSeq" id="WP_185660154.1">
    <property type="nucleotide sequence ID" value="NZ_CAWPOO010000008.1"/>
</dbReference>
<dbReference type="GO" id="GO:0016757">
    <property type="term" value="F:glycosyltransferase activity"/>
    <property type="evidence" value="ECO:0007669"/>
    <property type="project" value="InterPro"/>
</dbReference>
<evidence type="ECO:0000313" key="4">
    <source>
        <dbReference type="EMBL" id="MBC2606268.1"/>
    </source>
</evidence>
<dbReference type="Pfam" id="PF00534">
    <property type="entry name" value="Glycos_transf_1"/>
    <property type="match status" value="1"/>
</dbReference>
<keyword evidence="1 4" id="KW-0808">Transferase</keyword>
<name>A0A7X1B8B7_9BACT</name>
<dbReference type="PANTHER" id="PTHR46401:SF2">
    <property type="entry name" value="GLYCOSYLTRANSFERASE WBBK-RELATED"/>
    <property type="match status" value="1"/>
</dbReference>
<feature type="domain" description="Glycosyl transferase family 1" evidence="2">
    <location>
        <begin position="160"/>
        <end position="318"/>
    </location>
</feature>
<dbReference type="CDD" id="cd03809">
    <property type="entry name" value="GT4_MtfB-like"/>
    <property type="match status" value="1"/>
</dbReference>
<evidence type="ECO:0000259" key="3">
    <source>
        <dbReference type="Pfam" id="PF13439"/>
    </source>
</evidence>
<proteinExistence type="predicted"/>
<comment type="caution">
    <text evidence="4">The sequence shown here is derived from an EMBL/GenBank/DDBJ whole genome shotgun (WGS) entry which is preliminary data.</text>
</comment>
<dbReference type="SUPFAM" id="SSF53756">
    <property type="entry name" value="UDP-Glycosyltransferase/glycogen phosphorylase"/>
    <property type="match status" value="1"/>
</dbReference>
<dbReference type="InterPro" id="IPR001296">
    <property type="entry name" value="Glyco_trans_1"/>
</dbReference>
<evidence type="ECO:0000259" key="2">
    <source>
        <dbReference type="Pfam" id="PF00534"/>
    </source>
</evidence>
<feature type="domain" description="Glycosyltransferase subfamily 4-like N-terminal" evidence="3">
    <location>
        <begin position="74"/>
        <end position="148"/>
    </location>
</feature>
<gene>
    <name evidence="4" type="ORF">H5P27_09430</name>
</gene>
<dbReference type="EMBL" id="JACHVC010000008">
    <property type="protein sequence ID" value="MBC2606268.1"/>
    <property type="molecule type" value="Genomic_DNA"/>
</dbReference>
<evidence type="ECO:0000256" key="1">
    <source>
        <dbReference type="ARBA" id="ARBA00022679"/>
    </source>
</evidence>
<dbReference type="InterPro" id="IPR028098">
    <property type="entry name" value="Glyco_trans_4-like_N"/>
</dbReference>
<reference evidence="4 5" key="1">
    <citation type="submission" date="2020-07" db="EMBL/GenBank/DDBJ databases">
        <authorList>
            <person name="Feng X."/>
        </authorList>
    </citation>
    <scope>NUCLEOTIDE SEQUENCE [LARGE SCALE GENOMIC DNA]</scope>
    <source>
        <strain evidence="4 5">JCM23202</strain>
    </source>
</reference>
<organism evidence="4 5">
    <name type="scientific">Pelagicoccus albus</name>
    <dbReference type="NCBI Taxonomy" id="415222"/>
    <lineage>
        <taxon>Bacteria</taxon>
        <taxon>Pseudomonadati</taxon>
        <taxon>Verrucomicrobiota</taxon>
        <taxon>Opitutia</taxon>
        <taxon>Puniceicoccales</taxon>
        <taxon>Pelagicoccaceae</taxon>
        <taxon>Pelagicoccus</taxon>
    </lineage>
</organism>
<keyword evidence="5" id="KW-1185">Reference proteome</keyword>
<protein>
    <submittedName>
        <fullName evidence="4">Glycosyltransferase family 4 protein</fullName>
    </submittedName>
</protein>
<dbReference type="Pfam" id="PF13439">
    <property type="entry name" value="Glyco_transf_4"/>
    <property type="match status" value="1"/>
</dbReference>
<sequence>MIAVNMRSAMGALTGVQRYAIEVFKRLDKESCRSVAPAEILGSMKGHLWEQCTLPKEVSNSSLLWSPGNVGPLRVRNQVVTIHDATTFDHPEWFDRKFSLWYRFLLPRLAKRVKGIITVSEDSKRRLAGHLGVSAEKIRVIYNGVSPELSPAEPDSIARLREKLGIKGEYFAYVGSLEPRKNLKTLIEAWRSVQPQLKDTELLIAGSAGHVFSGEGESECPEGCRFIGRLSDDDLPVLLSGARALAYPSLYEGFGLPPLEAMACGTRALVSDIPVLREVCGDEAIYFNPLDSASVANAILSVAEESEEQRRKAITSGRGRAAEFSWERSAHQHKEFFEEMREVQNG</sequence>
<evidence type="ECO:0000313" key="5">
    <source>
        <dbReference type="Proteomes" id="UP000526501"/>
    </source>
</evidence>
<dbReference type="GO" id="GO:0009103">
    <property type="term" value="P:lipopolysaccharide biosynthetic process"/>
    <property type="evidence" value="ECO:0007669"/>
    <property type="project" value="TreeGrafter"/>
</dbReference>
<dbReference type="Proteomes" id="UP000526501">
    <property type="component" value="Unassembled WGS sequence"/>
</dbReference>
<dbReference type="AlphaFoldDB" id="A0A7X1B8B7"/>
<accession>A0A7X1B8B7</accession>
<dbReference type="Gene3D" id="3.40.50.2000">
    <property type="entry name" value="Glycogen Phosphorylase B"/>
    <property type="match status" value="2"/>
</dbReference>
<dbReference type="PANTHER" id="PTHR46401">
    <property type="entry name" value="GLYCOSYLTRANSFERASE WBBK-RELATED"/>
    <property type="match status" value="1"/>
</dbReference>